<keyword evidence="8" id="KW-0249">Electron transport</keyword>
<protein>
    <recommendedName>
        <fullName evidence="15">Cytochrome b5 heme-binding domain-containing protein</fullName>
    </recommendedName>
</protein>
<comment type="subcellular location">
    <subcellularLocation>
        <location evidence="1">Endoplasmic reticulum membrane</location>
        <topology evidence="1">Single-pass membrane protein</topology>
        <orientation evidence="1">Cytoplasmic side</orientation>
    </subcellularLocation>
    <subcellularLocation>
        <location evidence="11">Microsome membrane</location>
        <topology evidence="11">Single-pass membrane protein</topology>
        <orientation evidence="11">Cytoplasmic side</orientation>
    </subcellularLocation>
</comment>
<evidence type="ECO:0000256" key="14">
    <source>
        <dbReference type="SAM" id="MobiDB-lite"/>
    </source>
</evidence>
<sequence length="125" mass="13361">MSDVKVFTLEDLQAHKSREDLYLLISGKVYDATQFLDEHPGGDEVLLEEAGRDGTEAFEDVGHSDEARDMLVKMFVGNFDGPTKSSAKASAGGSTTTSSSSGTNPLLFVVLAGVGAFLAWRLFLA</sequence>
<organism evidence="16 17">
    <name type="scientific">Apiotrichum porosum</name>
    <dbReference type="NCBI Taxonomy" id="105984"/>
    <lineage>
        <taxon>Eukaryota</taxon>
        <taxon>Fungi</taxon>
        <taxon>Dikarya</taxon>
        <taxon>Basidiomycota</taxon>
        <taxon>Agaricomycotina</taxon>
        <taxon>Tremellomycetes</taxon>
        <taxon>Trichosporonales</taxon>
        <taxon>Trichosporonaceae</taxon>
        <taxon>Apiotrichum</taxon>
    </lineage>
</organism>
<dbReference type="OrthoDB" id="260519at2759"/>
<dbReference type="PRINTS" id="PR00363">
    <property type="entry name" value="CYTOCHROMEB5"/>
</dbReference>
<dbReference type="PANTHER" id="PTHR19359:SF150">
    <property type="entry name" value="CYTOCHROME B5"/>
    <property type="match status" value="1"/>
</dbReference>
<dbReference type="Proteomes" id="UP000279236">
    <property type="component" value="Unassembled WGS sequence"/>
</dbReference>
<evidence type="ECO:0000256" key="3">
    <source>
        <dbReference type="ARBA" id="ARBA00022617"/>
    </source>
</evidence>
<dbReference type="RefSeq" id="XP_028477973.1">
    <property type="nucleotide sequence ID" value="XM_028621521.1"/>
</dbReference>
<keyword evidence="5 13" id="KW-0479">Metal-binding</keyword>
<dbReference type="PROSITE" id="PS00191">
    <property type="entry name" value="CYTOCHROME_B5_1"/>
    <property type="match status" value="1"/>
</dbReference>
<evidence type="ECO:0000256" key="12">
    <source>
        <dbReference type="ARBA" id="ARBA00038168"/>
    </source>
</evidence>
<evidence type="ECO:0000256" key="11">
    <source>
        <dbReference type="ARBA" id="ARBA00037877"/>
    </source>
</evidence>
<keyword evidence="2" id="KW-0813">Transport</keyword>
<dbReference type="InterPro" id="IPR050668">
    <property type="entry name" value="Cytochrome_b5"/>
</dbReference>
<dbReference type="SUPFAM" id="SSF55856">
    <property type="entry name" value="Cytochrome b5-like heme/steroid binding domain"/>
    <property type="match status" value="1"/>
</dbReference>
<evidence type="ECO:0000256" key="8">
    <source>
        <dbReference type="ARBA" id="ARBA00022982"/>
    </source>
</evidence>
<dbReference type="AlphaFoldDB" id="A0A427Y0J4"/>
<evidence type="ECO:0000256" key="10">
    <source>
        <dbReference type="ARBA" id="ARBA00023136"/>
    </source>
</evidence>
<evidence type="ECO:0000256" key="4">
    <source>
        <dbReference type="ARBA" id="ARBA00022692"/>
    </source>
</evidence>
<comment type="similarity">
    <text evidence="12 13">Belongs to the cytochrome b5 family.</text>
</comment>
<evidence type="ECO:0000256" key="2">
    <source>
        <dbReference type="ARBA" id="ARBA00022448"/>
    </source>
</evidence>
<dbReference type="GO" id="GO:0020037">
    <property type="term" value="F:heme binding"/>
    <property type="evidence" value="ECO:0007669"/>
    <property type="project" value="UniProtKB-UniRule"/>
</dbReference>
<dbReference type="InterPro" id="IPR036400">
    <property type="entry name" value="Cyt_B5-like_heme/steroid_sf"/>
</dbReference>
<dbReference type="PROSITE" id="PS50255">
    <property type="entry name" value="CYTOCHROME_B5_2"/>
    <property type="match status" value="1"/>
</dbReference>
<keyword evidence="6" id="KW-0256">Endoplasmic reticulum</keyword>
<dbReference type="SMART" id="SM01117">
    <property type="entry name" value="Cyt-b5"/>
    <property type="match status" value="1"/>
</dbReference>
<dbReference type="GeneID" id="39590590"/>
<dbReference type="PANTHER" id="PTHR19359">
    <property type="entry name" value="CYTOCHROME B5"/>
    <property type="match status" value="1"/>
</dbReference>
<evidence type="ECO:0000313" key="16">
    <source>
        <dbReference type="EMBL" id="RSH84525.1"/>
    </source>
</evidence>
<keyword evidence="10 13" id="KW-0472">Membrane</keyword>
<feature type="transmembrane region" description="Helical" evidence="13">
    <location>
        <begin position="106"/>
        <end position="124"/>
    </location>
</feature>
<evidence type="ECO:0000259" key="15">
    <source>
        <dbReference type="PROSITE" id="PS50255"/>
    </source>
</evidence>
<feature type="domain" description="Cytochrome b5 heme-binding" evidence="15">
    <location>
        <begin position="4"/>
        <end position="80"/>
    </location>
</feature>
<name>A0A427Y0J4_9TREE</name>
<evidence type="ECO:0000256" key="1">
    <source>
        <dbReference type="ARBA" id="ARBA00004131"/>
    </source>
</evidence>
<evidence type="ECO:0000256" key="5">
    <source>
        <dbReference type="ARBA" id="ARBA00022723"/>
    </source>
</evidence>
<dbReference type="GO" id="GO:0005789">
    <property type="term" value="C:endoplasmic reticulum membrane"/>
    <property type="evidence" value="ECO:0007669"/>
    <property type="project" value="UniProtKB-SubCell"/>
</dbReference>
<keyword evidence="17" id="KW-1185">Reference proteome</keyword>
<comment type="caution">
    <text evidence="16">The sequence shown here is derived from an EMBL/GenBank/DDBJ whole genome shotgun (WGS) entry which is preliminary data.</text>
</comment>
<dbReference type="Pfam" id="PF00173">
    <property type="entry name" value="Cyt-b5"/>
    <property type="match status" value="1"/>
</dbReference>
<reference evidence="16 17" key="1">
    <citation type="submission" date="2018-11" db="EMBL/GenBank/DDBJ databases">
        <title>Genome sequence of Apiotrichum porosum DSM 27194.</title>
        <authorList>
            <person name="Aliyu H."/>
            <person name="Gorte O."/>
            <person name="Ochsenreither K."/>
        </authorList>
    </citation>
    <scope>NUCLEOTIDE SEQUENCE [LARGE SCALE GENOMIC DNA]</scope>
    <source>
        <strain evidence="16 17">DSM 27194</strain>
    </source>
</reference>
<dbReference type="EMBL" id="RSCE01000003">
    <property type="protein sequence ID" value="RSH84525.1"/>
    <property type="molecule type" value="Genomic_DNA"/>
</dbReference>
<gene>
    <name evidence="16" type="ORF">EHS24_006047</name>
</gene>
<proteinExistence type="inferred from homology"/>
<dbReference type="FunFam" id="3.10.120.10:FF:000002">
    <property type="entry name" value="Cytochrome b5 type B"/>
    <property type="match status" value="1"/>
</dbReference>
<feature type="region of interest" description="Disordered" evidence="14">
    <location>
        <begin position="83"/>
        <end position="103"/>
    </location>
</feature>
<evidence type="ECO:0000256" key="6">
    <source>
        <dbReference type="ARBA" id="ARBA00022824"/>
    </source>
</evidence>
<dbReference type="STRING" id="105984.A0A427Y0J4"/>
<dbReference type="Gene3D" id="3.10.120.10">
    <property type="entry name" value="Cytochrome b5-like heme/steroid binding domain"/>
    <property type="match status" value="1"/>
</dbReference>
<dbReference type="InterPro" id="IPR018506">
    <property type="entry name" value="Cyt_B5_heme-BS"/>
</dbReference>
<evidence type="ECO:0000256" key="13">
    <source>
        <dbReference type="RuleBase" id="RU362121"/>
    </source>
</evidence>
<keyword evidence="3 13" id="KW-0349">Heme</keyword>
<evidence type="ECO:0000313" key="17">
    <source>
        <dbReference type="Proteomes" id="UP000279236"/>
    </source>
</evidence>
<dbReference type="InterPro" id="IPR001199">
    <property type="entry name" value="Cyt_B5-like_heme/steroid-bd"/>
</dbReference>
<dbReference type="GO" id="GO:0046872">
    <property type="term" value="F:metal ion binding"/>
    <property type="evidence" value="ECO:0007669"/>
    <property type="project" value="UniProtKB-UniRule"/>
</dbReference>
<evidence type="ECO:0000256" key="7">
    <source>
        <dbReference type="ARBA" id="ARBA00022848"/>
    </source>
</evidence>
<keyword evidence="7" id="KW-0492">Microsome</keyword>
<keyword evidence="4 13" id="KW-0812">Transmembrane</keyword>
<evidence type="ECO:0000256" key="9">
    <source>
        <dbReference type="ARBA" id="ARBA00023004"/>
    </source>
</evidence>
<accession>A0A427Y0J4</accession>
<keyword evidence="13" id="KW-1133">Transmembrane helix</keyword>
<keyword evidence="9 13" id="KW-0408">Iron</keyword>